<reference evidence="4" key="2">
    <citation type="submission" date="2021-01" db="EMBL/GenBank/DDBJ databases">
        <authorList>
            <person name="Schikora-Tamarit M.A."/>
        </authorList>
    </citation>
    <scope>NUCLEOTIDE SEQUENCE</scope>
    <source>
        <strain evidence="4">CBS2887</strain>
    </source>
</reference>
<dbReference type="GO" id="GO:0043325">
    <property type="term" value="F:phosphatidylinositol-3,4-bisphosphate binding"/>
    <property type="evidence" value="ECO:0007669"/>
    <property type="project" value="TreeGrafter"/>
</dbReference>
<dbReference type="InterPro" id="IPR030224">
    <property type="entry name" value="Sla2_fam"/>
</dbReference>
<evidence type="ECO:0000256" key="1">
    <source>
        <dbReference type="ARBA" id="ARBA00004496"/>
    </source>
</evidence>
<comment type="caution">
    <text evidence="4">The sequence shown here is derived from an EMBL/GenBank/DDBJ whole genome shotgun (WGS) entry which is preliminary data.</text>
</comment>
<evidence type="ECO:0000259" key="3">
    <source>
        <dbReference type="PROSITE" id="PS50945"/>
    </source>
</evidence>
<reference evidence="4" key="1">
    <citation type="journal article" date="2021" name="Open Biol.">
        <title>Shared evolutionary footprints suggest mitochondrial oxidative damage underlies multiple complex I losses in fungi.</title>
        <authorList>
            <person name="Schikora-Tamarit M.A."/>
            <person name="Marcet-Houben M."/>
            <person name="Nosek J."/>
            <person name="Gabaldon T."/>
        </authorList>
    </citation>
    <scope>NUCLEOTIDE SEQUENCE</scope>
    <source>
        <strain evidence="4">CBS2887</strain>
    </source>
</reference>
<dbReference type="GO" id="GO:0048268">
    <property type="term" value="P:clathrin coat assembly"/>
    <property type="evidence" value="ECO:0007669"/>
    <property type="project" value="TreeGrafter"/>
</dbReference>
<dbReference type="OrthoDB" id="10262320at2759"/>
<evidence type="ECO:0000313" key="4">
    <source>
        <dbReference type="EMBL" id="KAH3684763.1"/>
    </source>
</evidence>
<comment type="subcellular location">
    <subcellularLocation>
        <location evidence="1">Cytoplasm</location>
    </subcellularLocation>
</comment>
<feature type="non-terminal residue" evidence="4">
    <location>
        <position position="175"/>
    </location>
</feature>
<sequence>MEFTNSIEDVFSSVKGMLNDRKDDVQDVLVEGSKDLANMIELFFEALFSENLEPLQPEDKTDKVINGNINVQEIIQSLMEIVEVFRDPVLGSGTSTQELDSLLDRELANTQSAIEDAAALLADMSSRSKLEIKDGNVLEVNESIISCSSGIINAVRILLQSCIEAQDDIVAKGKG</sequence>
<dbReference type="Gene3D" id="1.20.1410.10">
    <property type="entry name" value="I/LWEQ domain"/>
    <property type="match status" value="1"/>
</dbReference>
<dbReference type="GO" id="GO:0051015">
    <property type="term" value="F:actin filament binding"/>
    <property type="evidence" value="ECO:0007669"/>
    <property type="project" value="TreeGrafter"/>
</dbReference>
<dbReference type="GO" id="GO:0032051">
    <property type="term" value="F:clathrin light chain binding"/>
    <property type="evidence" value="ECO:0007669"/>
    <property type="project" value="TreeGrafter"/>
</dbReference>
<dbReference type="InterPro" id="IPR035964">
    <property type="entry name" value="I/LWEQ_dom_sf"/>
</dbReference>
<evidence type="ECO:0000313" key="5">
    <source>
        <dbReference type="Proteomes" id="UP000774326"/>
    </source>
</evidence>
<dbReference type="PANTHER" id="PTHR10407">
    <property type="entry name" value="HUNTINGTIN INTERACTING PROTEIN 1"/>
    <property type="match status" value="1"/>
</dbReference>
<keyword evidence="2" id="KW-0963">Cytoplasm</keyword>
<dbReference type="PANTHER" id="PTHR10407:SF15">
    <property type="entry name" value="HUNTINGTIN INTERACTING PROTEIN 1"/>
    <property type="match status" value="1"/>
</dbReference>
<dbReference type="SUPFAM" id="SSF109885">
    <property type="entry name" value="I/LWEQ domain"/>
    <property type="match status" value="1"/>
</dbReference>
<keyword evidence="5" id="KW-1185">Reference proteome</keyword>
<name>A0A9P8Q5W7_WICPI</name>
<dbReference type="Proteomes" id="UP000774326">
    <property type="component" value="Unassembled WGS sequence"/>
</dbReference>
<dbReference type="GO" id="GO:0007015">
    <property type="term" value="P:actin filament organization"/>
    <property type="evidence" value="ECO:0007669"/>
    <property type="project" value="TreeGrafter"/>
</dbReference>
<protein>
    <recommendedName>
        <fullName evidence="3">I/LWEQ domain-containing protein</fullName>
    </recommendedName>
</protein>
<proteinExistence type="predicted"/>
<dbReference type="GO" id="GO:0035615">
    <property type="term" value="F:clathrin adaptor activity"/>
    <property type="evidence" value="ECO:0007669"/>
    <property type="project" value="TreeGrafter"/>
</dbReference>
<organism evidence="4 5">
    <name type="scientific">Wickerhamomyces pijperi</name>
    <name type="common">Yeast</name>
    <name type="synonym">Pichia pijperi</name>
    <dbReference type="NCBI Taxonomy" id="599730"/>
    <lineage>
        <taxon>Eukaryota</taxon>
        <taxon>Fungi</taxon>
        <taxon>Dikarya</taxon>
        <taxon>Ascomycota</taxon>
        <taxon>Saccharomycotina</taxon>
        <taxon>Saccharomycetes</taxon>
        <taxon>Phaffomycetales</taxon>
        <taxon>Wickerhamomycetaceae</taxon>
        <taxon>Wickerhamomyces</taxon>
    </lineage>
</organism>
<feature type="domain" description="I/LWEQ" evidence="3">
    <location>
        <begin position="91"/>
        <end position="175"/>
    </location>
</feature>
<dbReference type="AlphaFoldDB" id="A0A9P8Q5W7"/>
<dbReference type="GO" id="GO:0030479">
    <property type="term" value="C:actin cortical patch"/>
    <property type="evidence" value="ECO:0007669"/>
    <property type="project" value="TreeGrafter"/>
</dbReference>
<dbReference type="GO" id="GO:0030136">
    <property type="term" value="C:clathrin-coated vesicle"/>
    <property type="evidence" value="ECO:0007669"/>
    <property type="project" value="TreeGrafter"/>
</dbReference>
<gene>
    <name evidence="4" type="ORF">WICPIJ_004264</name>
</gene>
<dbReference type="InterPro" id="IPR002558">
    <property type="entry name" value="ILWEQ_dom"/>
</dbReference>
<dbReference type="PROSITE" id="PS50945">
    <property type="entry name" value="I_LWEQ"/>
    <property type="match status" value="1"/>
</dbReference>
<evidence type="ECO:0000256" key="2">
    <source>
        <dbReference type="ARBA" id="ARBA00022490"/>
    </source>
</evidence>
<dbReference type="GO" id="GO:0006897">
    <property type="term" value="P:endocytosis"/>
    <property type="evidence" value="ECO:0007669"/>
    <property type="project" value="InterPro"/>
</dbReference>
<dbReference type="EMBL" id="JAEUBG010002346">
    <property type="protein sequence ID" value="KAH3684763.1"/>
    <property type="molecule type" value="Genomic_DNA"/>
</dbReference>
<accession>A0A9P8Q5W7</accession>
<dbReference type="GO" id="GO:0080025">
    <property type="term" value="F:phosphatidylinositol-3,5-bisphosphate binding"/>
    <property type="evidence" value="ECO:0007669"/>
    <property type="project" value="TreeGrafter"/>
</dbReference>